<sequence>MFIEEGLKLNDQLTIPYLWMVIGGVVIVIILIVIIRMLSKGKRNKYQKQLDEIESRRNELLSSDVESNLAKLRLFERSAVLEERYQAWIKSWHEVKHELTDTVIGMQLDLEDNIESRQYKDFAEKAEDITKQLDILSMTITDMQQDIELCMNSEEKIQSQLAETKNFYDQLMKLYSSNLKVLGTHADKIQNQLMKTQDMFHELTMTMKDENKEREAQLFEEIKADLTRLSTILNELPKALVLLNNMILPGLNELKETYGAMRVDGYQLHGLDIAGRIESYEYQLQGIENHIDELHLDSVENSITVLKRGIEETMAILEREHTVREETMTLLKEIEDKMELLRGSREQIAASWNEVSQRYETNIEDHEQFQIFTDNVLEIENQFVVLHVKCTEKQDSYIVLLDQLKTLDYAIKQANHVADGINQKIDILQKDETHVRKQFEQLRYMIHESKRKIARIDVSVLPNDYFLKLDEAVASLGDIEKQFDIQPLNVKRLTELLDIAQHLVIRFFKDTNMIVKTVLLTERAIVYTNRYRSAEFIDDQLKKAEFLYSEGDYSEALDIALTALEEVEPGMYDMLLQLYEEKLQTA</sequence>
<evidence type="ECO:0000256" key="5">
    <source>
        <dbReference type="ARBA" id="ARBA00023210"/>
    </source>
</evidence>
<dbReference type="GO" id="GO:0000917">
    <property type="term" value="P:division septum assembly"/>
    <property type="evidence" value="ECO:0007669"/>
    <property type="project" value="UniProtKB-KW"/>
</dbReference>
<evidence type="ECO:0000256" key="1">
    <source>
        <dbReference type="ARBA" id="ARBA00004162"/>
    </source>
</evidence>
<dbReference type="EMBL" id="VBWP01000006">
    <property type="protein sequence ID" value="TLG72910.1"/>
    <property type="molecule type" value="Genomic_DNA"/>
</dbReference>
<comment type="subcellular location">
    <subcellularLocation>
        <location evidence="1">Cell membrane</location>
        <topology evidence="1">Single-pass membrane protein</topology>
    </subcellularLocation>
</comment>
<dbReference type="InParanoid" id="A0A5R8QAK5"/>
<dbReference type="Proteomes" id="UP000306912">
    <property type="component" value="Unassembled WGS sequence"/>
</dbReference>
<dbReference type="GO" id="GO:0005886">
    <property type="term" value="C:plasma membrane"/>
    <property type="evidence" value="ECO:0007669"/>
    <property type="project" value="UniProtKB-SubCell"/>
</dbReference>
<evidence type="ECO:0000256" key="4">
    <source>
        <dbReference type="ARBA" id="ARBA00023136"/>
    </source>
</evidence>
<keyword evidence="5" id="KW-0717">Septation</keyword>
<comment type="caution">
    <text evidence="7">The sequence shown here is derived from an EMBL/GenBank/DDBJ whole genome shotgun (WGS) entry which is preliminary data.</text>
</comment>
<keyword evidence="5" id="KW-0131">Cell cycle</keyword>
<keyword evidence="2 6" id="KW-0812">Transmembrane</keyword>
<gene>
    <name evidence="7" type="ORF">FEZ08_07635</name>
</gene>
<name>A0A5R8QAK5_9FIRM</name>
<reference evidence="7 8" key="1">
    <citation type="submission" date="2019-05" db="EMBL/GenBank/DDBJ databases">
        <title>Culicoidintestinum kansasii gen. nov., sp. nov. from the gastrointestinal tract of the biting midge, Culicoides sonorensis.</title>
        <authorList>
            <person name="Neupane S."/>
            <person name="Ghosh A."/>
            <person name="Gunther S."/>
            <person name="Martin K."/>
            <person name="Zurek L."/>
        </authorList>
    </citation>
    <scope>NUCLEOTIDE SEQUENCE [LARGE SCALE GENOMIC DNA]</scope>
    <source>
        <strain evidence="7 8">CS-1</strain>
    </source>
</reference>
<organism evidence="7 8">
    <name type="scientific">Culicoidibacter larvae</name>
    <dbReference type="NCBI Taxonomy" id="2579976"/>
    <lineage>
        <taxon>Bacteria</taxon>
        <taxon>Bacillati</taxon>
        <taxon>Bacillota</taxon>
        <taxon>Culicoidibacteria</taxon>
        <taxon>Culicoidibacterales</taxon>
        <taxon>Culicoidibacteraceae</taxon>
        <taxon>Culicoidibacter</taxon>
    </lineage>
</organism>
<dbReference type="FunCoup" id="A0A5R8QAK5">
    <property type="interactions" value="12"/>
</dbReference>
<dbReference type="OrthoDB" id="1654473at2"/>
<evidence type="ECO:0000313" key="8">
    <source>
        <dbReference type="Proteomes" id="UP000306912"/>
    </source>
</evidence>
<dbReference type="Pfam" id="PF06160">
    <property type="entry name" value="EzrA"/>
    <property type="match status" value="1"/>
</dbReference>
<proteinExistence type="predicted"/>
<dbReference type="RefSeq" id="WP_138191136.1">
    <property type="nucleotide sequence ID" value="NZ_VBWP01000006.1"/>
</dbReference>
<evidence type="ECO:0000256" key="6">
    <source>
        <dbReference type="SAM" id="Phobius"/>
    </source>
</evidence>
<dbReference type="InterPro" id="IPR010379">
    <property type="entry name" value="EzrA"/>
</dbReference>
<keyword evidence="5" id="KW-0132">Cell division</keyword>
<dbReference type="GO" id="GO:0000921">
    <property type="term" value="P:septin ring assembly"/>
    <property type="evidence" value="ECO:0007669"/>
    <property type="project" value="InterPro"/>
</dbReference>
<dbReference type="AlphaFoldDB" id="A0A5R8QAK5"/>
<feature type="transmembrane region" description="Helical" evidence="6">
    <location>
        <begin position="17"/>
        <end position="38"/>
    </location>
</feature>
<evidence type="ECO:0000256" key="2">
    <source>
        <dbReference type="ARBA" id="ARBA00022692"/>
    </source>
</evidence>
<protein>
    <recommendedName>
        <fullName evidence="9">Septation ring formation regulator EzrA</fullName>
    </recommendedName>
</protein>
<keyword evidence="8" id="KW-1185">Reference proteome</keyword>
<dbReference type="GO" id="GO:0005940">
    <property type="term" value="C:septin ring"/>
    <property type="evidence" value="ECO:0007669"/>
    <property type="project" value="InterPro"/>
</dbReference>
<accession>A0A5R8QAK5</accession>
<evidence type="ECO:0000313" key="7">
    <source>
        <dbReference type="EMBL" id="TLG72910.1"/>
    </source>
</evidence>
<evidence type="ECO:0000256" key="3">
    <source>
        <dbReference type="ARBA" id="ARBA00022989"/>
    </source>
</evidence>
<evidence type="ECO:0008006" key="9">
    <source>
        <dbReference type="Google" id="ProtNLM"/>
    </source>
</evidence>
<keyword evidence="4 6" id="KW-0472">Membrane</keyword>
<keyword evidence="3 6" id="KW-1133">Transmembrane helix</keyword>